<gene>
    <name evidence="2" type="ORF">I4J89_21755</name>
</gene>
<reference evidence="2" key="1">
    <citation type="submission" date="2020-11" db="EMBL/GenBank/DDBJ databases">
        <title>Isolation and identification of active actinomycetes.</title>
        <authorList>
            <person name="Sun X."/>
        </authorList>
    </citation>
    <scope>NUCLEOTIDE SEQUENCE</scope>
    <source>
        <strain evidence="2">NEAU-A11</strain>
    </source>
</reference>
<evidence type="ECO:0000313" key="2">
    <source>
        <dbReference type="EMBL" id="MBG0564072.1"/>
    </source>
</evidence>
<evidence type="ECO:0000256" key="1">
    <source>
        <dbReference type="SAM" id="Phobius"/>
    </source>
</evidence>
<name>A0A931FYT4_9ACTN</name>
<dbReference type="Proteomes" id="UP000598146">
    <property type="component" value="Unassembled WGS sequence"/>
</dbReference>
<keyword evidence="1" id="KW-0472">Membrane</keyword>
<keyword evidence="1" id="KW-0812">Transmembrane</keyword>
<comment type="caution">
    <text evidence="2">The sequence shown here is derived from an EMBL/GenBank/DDBJ whole genome shotgun (WGS) entry which is preliminary data.</text>
</comment>
<keyword evidence="1" id="KW-1133">Transmembrane helix</keyword>
<keyword evidence="3" id="KW-1185">Reference proteome</keyword>
<feature type="transmembrane region" description="Helical" evidence="1">
    <location>
        <begin position="12"/>
        <end position="28"/>
    </location>
</feature>
<organism evidence="2 3">
    <name type="scientific">Actinoplanes aureus</name>
    <dbReference type="NCBI Taxonomy" id="2792083"/>
    <lineage>
        <taxon>Bacteria</taxon>
        <taxon>Bacillati</taxon>
        <taxon>Actinomycetota</taxon>
        <taxon>Actinomycetes</taxon>
        <taxon>Micromonosporales</taxon>
        <taxon>Micromonosporaceae</taxon>
        <taxon>Actinoplanes</taxon>
    </lineage>
</organism>
<evidence type="ECO:0000313" key="3">
    <source>
        <dbReference type="Proteomes" id="UP000598146"/>
    </source>
</evidence>
<accession>A0A931FYT4</accession>
<protein>
    <submittedName>
        <fullName evidence="2">Uncharacterized protein</fullName>
    </submittedName>
</protein>
<dbReference type="AlphaFoldDB" id="A0A931FYT4"/>
<feature type="transmembrane region" description="Helical" evidence="1">
    <location>
        <begin position="105"/>
        <end position="127"/>
    </location>
</feature>
<feature type="transmembrane region" description="Helical" evidence="1">
    <location>
        <begin position="34"/>
        <end position="51"/>
    </location>
</feature>
<dbReference type="RefSeq" id="WP_196415862.1">
    <property type="nucleotide sequence ID" value="NZ_JADQTO010000010.1"/>
</dbReference>
<feature type="transmembrane region" description="Helical" evidence="1">
    <location>
        <begin position="63"/>
        <end position="85"/>
    </location>
</feature>
<proteinExistence type="predicted"/>
<sequence>MTSTPAEIRAAFLLWMGALAAGCLEVALHDVEPSGLAMRLTIYAIVVAVALRMRAGRNWARLALAIGLGVFGTLSLVIEPITWLLEGHALPDLDLTGVLTATSRTLHVLCVWIAVPLMFTPRANAYFRRRRGERGRDRSHAVAAASTD</sequence>
<dbReference type="EMBL" id="JADQTO010000010">
    <property type="protein sequence ID" value="MBG0564072.1"/>
    <property type="molecule type" value="Genomic_DNA"/>
</dbReference>